<keyword evidence="2" id="KW-1185">Reference proteome</keyword>
<proteinExistence type="predicted"/>
<dbReference type="EMBL" id="CP036281">
    <property type="protein sequence ID" value="QDU79075.1"/>
    <property type="molecule type" value="Genomic_DNA"/>
</dbReference>
<dbReference type="KEGG" id="plon:Pla110_07790"/>
<accession>A0A518CIL6</accession>
<dbReference type="AlphaFoldDB" id="A0A518CIL6"/>
<sequence>MVDISNIASYRYSNDTVTILFNGNPKSDKFHPIIDGCSDVVRWYLPGWQITEGNWMPLEPHPLQSISLLTIGVDIPIYLKLIAPN</sequence>
<gene>
    <name evidence="1" type="ORF">Pla110_07790</name>
</gene>
<evidence type="ECO:0000313" key="2">
    <source>
        <dbReference type="Proteomes" id="UP000317178"/>
    </source>
</evidence>
<reference evidence="1 2" key="1">
    <citation type="submission" date="2019-02" db="EMBL/GenBank/DDBJ databases">
        <title>Deep-cultivation of Planctomycetes and their phenomic and genomic characterization uncovers novel biology.</title>
        <authorList>
            <person name="Wiegand S."/>
            <person name="Jogler M."/>
            <person name="Boedeker C."/>
            <person name="Pinto D."/>
            <person name="Vollmers J."/>
            <person name="Rivas-Marin E."/>
            <person name="Kohn T."/>
            <person name="Peeters S.H."/>
            <person name="Heuer A."/>
            <person name="Rast P."/>
            <person name="Oberbeckmann S."/>
            <person name="Bunk B."/>
            <person name="Jeske O."/>
            <person name="Meyerdierks A."/>
            <person name="Storesund J.E."/>
            <person name="Kallscheuer N."/>
            <person name="Luecker S."/>
            <person name="Lage O.M."/>
            <person name="Pohl T."/>
            <person name="Merkel B.J."/>
            <person name="Hornburger P."/>
            <person name="Mueller R.-W."/>
            <person name="Bruemmer F."/>
            <person name="Labrenz M."/>
            <person name="Spormann A.M."/>
            <person name="Op den Camp H."/>
            <person name="Overmann J."/>
            <person name="Amann R."/>
            <person name="Jetten M.S.M."/>
            <person name="Mascher T."/>
            <person name="Medema M.H."/>
            <person name="Devos D.P."/>
            <person name="Kaster A.-K."/>
            <person name="Ovreas L."/>
            <person name="Rohde M."/>
            <person name="Galperin M.Y."/>
            <person name="Jogler C."/>
        </authorList>
    </citation>
    <scope>NUCLEOTIDE SEQUENCE [LARGE SCALE GENOMIC DNA]</scope>
    <source>
        <strain evidence="1 2">Pla110</strain>
    </source>
</reference>
<name>A0A518CIL6_9PLAN</name>
<protein>
    <submittedName>
        <fullName evidence="1">Uncharacterized protein</fullName>
    </submittedName>
</protein>
<dbReference type="Proteomes" id="UP000317178">
    <property type="component" value="Chromosome"/>
</dbReference>
<evidence type="ECO:0000313" key="1">
    <source>
        <dbReference type="EMBL" id="QDU79075.1"/>
    </source>
</evidence>
<organism evidence="1 2">
    <name type="scientific">Polystyrenella longa</name>
    <dbReference type="NCBI Taxonomy" id="2528007"/>
    <lineage>
        <taxon>Bacteria</taxon>
        <taxon>Pseudomonadati</taxon>
        <taxon>Planctomycetota</taxon>
        <taxon>Planctomycetia</taxon>
        <taxon>Planctomycetales</taxon>
        <taxon>Planctomycetaceae</taxon>
        <taxon>Polystyrenella</taxon>
    </lineage>
</organism>